<dbReference type="InterPro" id="IPR016166">
    <property type="entry name" value="FAD-bd_PCMH"/>
</dbReference>
<accession>A0A1W1X1I0</accession>
<protein>
    <submittedName>
        <fullName evidence="7">Glycolate oxidase</fullName>
    </submittedName>
</protein>
<evidence type="ECO:0000256" key="5">
    <source>
        <dbReference type="ARBA" id="ARBA00023002"/>
    </source>
</evidence>
<keyword evidence="3" id="KW-0285">Flavoprotein</keyword>
<name>A0A1W1X1I0_9BACT</name>
<dbReference type="EMBL" id="FWXF01000001">
    <property type="protein sequence ID" value="SMC17251.1"/>
    <property type="molecule type" value="Genomic_DNA"/>
</dbReference>
<dbReference type="InterPro" id="IPR051914">
    <property type="entry name" value="FAD-linked_OxidoTrans_Type4"/>
</dbReference>
<keyword evidence="4" id="KW-0274">FAD</keyword>
<dbReference type="InterPro" id="IPR036318">
    <property type="entry name" value="FAD-bd_PCMH-like_sf"/>
</dbReference>
<organism evidence="7 8">
    <name type="scientific">Desulfacinum hydrothermale DSM 13146</name>
    <dbReference type="NCBI Taxonomy" id="1121390"/>
    <lineage>
        <taxon>Bacteria</taxon>
        <taxon>Pseudomonadati</taxon>
        <taxon>Thermodesulfobacteriota</taxon>
        <taxon>Syntrophobacteria</taxon>
        <taxon>Syntrophobacterales</taxon>
        <taxon>Syntrophobacteraceae</taxon>
        <taxon>Desulfacinum</taxon>
    </lineage>
</organism>
<reference evidence="7 8" key="1">
    <citation type="submission" date="2017-04" db="EMBL/GenBank/DDBJ databases">
        <authorList>
            <person name="Afonso C.L."/>
            <person name="Miller P.J."/>
            <person name="Scott M.A."/>
            <person name="Spackman E."/>
            <person name="Goraichik I."/>
            <person name="Dimitrov K.M."/>
            <person name="Suarez D.L."/>
            <person name="Swayne D.E."/>
        </authorList>
    </citation>
    <scope>NUCLEOTIDE SEQUENCE [LARGE SCALE GENOMIC DNA]</scope>
    <source>
        <strain evidence="7 8">DSM 13146</strain>
    </source>
</reference>
<dbReference type="Proteomes" id="UP000192783">
    <property type="component" value="Unassembled WGS sequence"/>
</dbReference>
<evidence type="ECO:0000256" key="4">
    <source>
        <dbReference type="ARBA" id="ARBA00022827"/>
    </source>
</evidence>
<dbReference type="FunFam" id="1.10.45.10:FF:000001">
    <property type="entry name" value="D-lactate dehydrogenase mitochondrial"/>
    <property type="match status" value="1"/>
</dbReference>
<dbReference type="SUPFAM" id="SSF56176">
    <property type="entry name" value="FAD-binding/transporter-associated domain-like"/>
    <property type="match status" value="1"/>
</dbReference>
<evidence type="ECO:0000313" key="8">
    <source>
        <dbReference type="Proteomes" id="UP000192783"/>
    </source>
</evidence>
<dbReference type="PANTHER" id="PTHR42934">
    <property type="entry name" value="GLYCOLATE OXIDASE SUBUNIT GLCD"/>
    <property type="match status" value="1"/>
</dbReference>
<keyword evidence="5" id="KW-0560">Oxidoreductase</keyword>
<dbReference type="AlphaFoldDB" id="A0A1W1X1I0"/>
<gene>
    <name evidence="7" type="ORF">SAMN02746041_00264</name>
</gene>
<dbReference type="InterPro" id="IPR006094">
    <property type="entry name" value="Oxid_FAD_bind_N"/>
</dbReference>
<evidence type="ECO:0000313" key="7">
    <source>
        <dbReference type="EMBL" id="SMC17251.1"/>
    </source>
</evidence>
<proteinExistence type="inferred from homology"/>
<dbReference type="Gene3D" id="3.30.43.10">
    <property type="entry name" value="Uridine Diphospho-n-acetylenolpyruvylglucosamine Reductase, domain 2"/>
    <property type="match status" value="1"/>
</dbReference>
<dbReference type="Gene3D" id="3.30.70.2740">
    <property type="match status" value="1"/>
</dbReference>
<evidence type="ECO:0000256" key="3">
    <source>
        <dbReference type="ARBA" id="ARBA00022630"/>
    </source>
</evidence>
<dbReference type="InterPro" id="IPR004113">
    <property type="entry name" value="FAD-bd_oxidored_4_C"/>
</dbReference>
<dbReference type="STRING" id="1121390.SAMN02746041_00264"/>
<dbReference type="Pfam" id="PF02913">
    <property type="entry name" value="FAD-oxidase_C"/>
    <property type="match status" value="1"/>
</dbReference>
<dbReference type="InterPro" id="IPR016164">
    <property type="entry name" value="FAD-linked_Oxase-like_C"/>
</dbReference>
<dbReference type="PANTHER" id="PTHR42934:SF3">
    <property type="entry name" value="D-LACTATE DEHYDROGENASE"/>
    <property type="match status" value="1"/>
</dbReference>
<dbReference type="GO" id="GO:0016491">
    <property type="term" value="F:oxidoreductase activity"/>
    <property type="evidence" value="ECO:0007669"/>
    <property type="project" value="UniProtKB-KW"/>
</dbReference>
<sequence>MAWKESRSETPLPVEELRRICGPEHVLTAPEDRLAYSFDASKLSALPEAVVLPANARQISQILGLANRYGFPVYPRGAGSGMVGGAVPDRGGLVLALTRLNRILELDPDDMIAVVEPAVVTGRLQQEAARHGLLYPPDPASLSFSTLGGNVATCAGGPRAVKYGVTRDYVLGLEAVLPTGEVITTGTRTMKGVVGYDLTRLLVGSEGTLGVITRVVLRLVPAPETVRTLAVVFPQIDQASRTVTAVLRARILPTCLELLDQATLEAVEAHVQAGLPVQAHALLILEVDGPEAVVDEQARRIEDICRRMGAQDVETARDPASRERLWAARRAISPALRRIRPGKINEDVTVPRSRIPDLIRFNRELARRHDLIIVSFGHAGDGNIHTNIMVDRSDRHEMARAQQAVEELFREVLRLGGTISGEHGIGIAKSPFFQWEVHPGALDAMVRIKHALDPNNILNPGKMFVPNRAFLEAETGRGKP</sequence>
<dbReference type="Gene3D" id="3.30.70.2190">
    <property type="match status" value="1"/>
</dbReference>
<keyword evidence="8" id="KW-1185">Reference proteome</keyword>
<dbReference type="GO" id="GO:0071949">
    <property type="term" value="F:FAD binding"/>
    <property type="evidence" value="ECO:0007669"/>
    <property type="project" value="InterPro"/>
</dbReference>
<dbReference type="Gene3D" id="3.30.465.10">
    <property type="match status" value="1"/>
</dbReference>
<evidence type="ECO:0000256" key="2">
    <source>
        <dbReference type="ARBA" id="ARBA00008000"/>
    </source>
</evidence>
<dbReference type="SUPFAM" id="SSF55103">
    <property type="entry name" value="FAD-linked oxidases, C-terminal domain"/>
    <property type="match status" value="1"/>
</dbReference>
<dbReference type="PROSITE" id="PS51387">
    <property type="entry name" value="FAD_PCMH"/>
    <property type="match status" value="1"/>
</dbReference>
<dbReference type="OrthoDB" id="9811557at2"/>
<dbReference type="InterPro" id="IPR016167">
    <property type="entry name" value="FAD-bd_PCMH_sub1"/>
</dbReference>
<dbReference type="InterPro" id="IPR016171">
    <property type="entry name" value="Vanillyl_alc_oxidase_C-sub2"/>
</dbReference>
<feature type="domain" description="FAD-binding PCMH-type" evidence="6">
    <location>
        <begin position="43"/>
        <end position="222"/>
    </location>
</feature>
<comment type="similarity">
    <text evidence="2">Belongs to the FAD-binding oxidoreductase/transferase type 4 family.</text>
</comment>
<dbReference type="InterPro" id="IPR016169">
    <property type="entry name" value="FAD-bd_PCMH_sub2"/>
</dbReference>
<comment type="cofactor">
    <cofactor evidence="1">
        <name>FAD</name>
        <dbReference type="ChEBI" id="CHEBI:57692"/>
    </cofactor>
</comment>
<dbReference type="Pfam" id="PF01565">
    <property type="entry name" value="FAD_binding_4"/>
    <property type="match status" value="1"/>
</dbReference>
<evidence type="ECO:0000259" key="6">
    <source>
        <dbReference type="PROSITE" id="PS51387"/>
    </source>
</evidence>
<evidence type="ECO:0000256" key="1">
    <source>
        <dbReference type="ARBA" id="ARBA00001974"/>
    </source>
</evidence>
<dbReference type="FunFam" id="3.30.70.2740:FF:000001">
    <property type="entry name" value="D-lactate dehydrogenase mitochondrial"/>
    <property type="match status" value="1"/>
</dbReference>
<dbReference type="RefSeq" id="WP_084055737.1">
    <property type="nucleotide sequence ID" value="NZ_FWXF01000001.1"/>
</dbReference>
<dbReference type="Gene3D" id="1.10.45.10">
    <property type="entry name" value="Vanillyl-alcohol Oxidase, Chain A, domain 4"/>
    <property type="match status" value="1"/>
</dbReference>